<evidence type="ECO:0000313" key="2">
    <source>
        <dbReference type="Proteomes" id="UP000270296"/>
    </source>
</evidence>
<reference evidence="1 2" key="2">
    <citation type="submission" date="2018-11" db="EMBL/GenBank/DDBJ databases">
        <authorList>
            <consortium name="Pathogen Informatics"/>
        </authorList>
    </citation>
    <scope>NUCLEOTIDE SEQUENCE [LARGE SCALE GENOMIC DNA]</scope>
</reference>
<dbReference type="AlphaFoldDB" id="A0A183IWM3"/>
<keyword evidence="2" id="KW-1185">Reference proteome</keyword>
<evidence type="ECO:0000313" key="1">
    <source>
        <dbReference type="EMBL" id="VDP15066.1"/>
    </source>
</evidence>
<dbReference type="EMBL" id="UZAM01011168">
    <property type="protein sequence ID" value="VDP15066.1"/>
    <property type="molecule type" value="Genomic_DNA"/>
</dbReference>
<gene>
    <name evidence="1" type="ORF">SBAD_LOCUS8020</name>
</gene>
<dbReference type="Proteomes" id="UP000270296">
    <property type="component" value="Unassembled WGS sequence"/>
</dbReference>
<organism evidence="3">
    <name type="scientific">Soboliphyme baturini</name>
    <dbReference type="NCBI Taxonomy" id="241478"/>
    <lineage>
        <taxon>Eukaryota</taxon>
        <taxon>Metazoa</taxon>
        <taxon>Ecdysozoa</taxon>
        <taxon>Nematoda</taxon>
        <taxon>Enoplea</taxon>
        <taxon>Dorylaimia</taxon>
        <taxon>Dioctophymatida</taxon>
        <taxon>Dioctophymatoidea</taxon>
        <taxon>Soboliphymatidae</taxon>
        <taxon>Soboliphyme</taxon>
    </lineage>
</organism>
<sequence length="142" mass="15996">MIVKPARVWSAYLAATTPNRQWCTEAYTRIEVYEVDGAFYYQLCKWQKLMDADDRVTRVCCATMQVPHRRRGQWYKSMAVAAVVVDVGTPLAPPHTTSIHAQQKPLGTDAPAGEENAEVLKCCDDGIGVEGQRIAFENHRLR</sequence>
<proteinExistence type="predicted"/>
<dbReference type="WBParaSite" id="SBAD_0000831901-mRNA-1">
    <property type="protein sequence ID" value="SBAD_0000831901-mRNA-1"/>
    <property type="gene ID" value="SBAD_0000831901"/>
</dbReference>
<name>A0A183IWM3_9BILA</name>
<reference evidence="3" key="1">
    <citation type="submission" date="2016-06" db="UniProtKB">
        <authorList>
            <consortium name="WormBaseParasite"/>
        </authorList>
    </citation>
    <scope>IDENTIFICATION</scope>
</reference>
<protein>
    <submittedName>
        <fullName evidence="3">Tudor domain-containing protein</fullName>
    </submittedName>
</protein>
<accession>A0A183IWM3</accession>
<evidence type="ECO:0000313" key="3">
    <source>
        <dbReference type="WBParaSite" id="SBAD_0000831901-mRNA-1"/>
    </source>
</evidence>